<dbReference type="CDD" id="cd19673">
    <property type="entry name" value="UBR-box_UBR3"/>
    <property type="match status" value="1"/>
</dbReference>
<keyword evidence="5 10" id="KW-0863">Zinc-finger</keyword>
<feature type="compositionally biased region" description="Polar residues" evidence="11">
    <location>
        <begin position="26"/>
        <end position="39"/>
    </location>
</feature>
<feature type="compositionally biased region" description="Low complexity" evidence="11">
    <location>
        <begin position="2496"/>
        <end position="2539"/>
    </location>
</feature>
<feature type="region of interest" description="Disordered" evidence="11">
    <location>
        <begin position="2435"/>
        <end position="2539"/>
    </location>
</feature>
<feature type="compositionally biased region" description="Low complexity" evidence="11">
    <location>
        <begin position="1839"/>
        <end position="1852"/>
    </location>
</feature>
<comment type="caution">
    <text evidence="13">The sequence shown here is derived from an EMBL/GenBank/DDBJ whole genome shotgun (WGS) entry which is preliminary data.</text>
</comment>
<feature type="compositionally biased region" description="Low complexity" evidence="11">
    <location>
        <begin position="89"/>
        <end position="105"/>
    </location>
</feature>
<feature type="compositionally biased region" description="Acidic residues" evidence="11">
    <location>
        <begin position="2964"/>
        <end position="2981"/>
    </location>
</feature>
<feature type="region of interest" description="Disordered" evidence="11">
    <location>
        <begin position="4771"/>
        <end position="4793"/>
    </location>
</feature>
<evidence type="ECO:0000256" key="8">
    <source>
        <dbReference type="ARBA" id="ARBA00046341"/>
    </source>
</evidence>
<dbReference type="VEuPathDB" id="ToxoDB:BESB_065900"/>
<feature type="compositionally biased region" description="Basic and acidic residues" evidence="11">
    <location>
        <begin position="4469"/>
        <end position="4487"/>
    </location>
</feature>
<feature type="region of interest" description="Disordered" evidence="11">
    <location>
        <begin position="4652"/>
        <end position="4689"/>
    </location>
</feature>
<feature type="compositionally biased region" description="Basic and acidic residues" evidence="11">
    <location>
        <begin position="1917"/>
        <end position="1938"/>
    </location>
</feature>
<feature type="region of interest" description="Disordered" evidence="11">
    <location>
        <begin position="4336"/>
        <end position="4370"/>
    </location>
</feature>
<feature type="compositionally biased region" description="Basic and acidic residues" evidence="11">
    <location>
        <begin position="4550"/>
        <end position="4564"/>
    </location>
</feature>
<evidence type="ECO:0000313" key="13">
    <source>
        <dbReference type="EMBL" id="PFH34557.1"/>
    </source>
</evidence>
<proteinExistence type="inferred from homology"/>
<dbReference type="FunFam" id="2.10.110.30:FF:000002">
    <property type="entry name" value="Putative e3 ubiquitin-protein ligase ubr3"/>
    <property type="match status" value="1"/>
</dbReference>
<dbReference type="SMART" id="SM00396">
    <property type="entry name" value="ZnF_UBR1"/>
    <property type="match status" value="1"/>
</dbReference>
<feature type="region of interest" description="Disordered" evidence="11">
    <location>
        <begin position="1163"/>
        <end position="1210"/>
    </location>
</feature>
<organism evidence="13 14">
    <name type="scientific">Besnoitia besnoiti</name>
    <name type="common">Apicomplexan protozoan</name>
    <dbReference type="NCBI Taxonomy" id="94643"/>
    <lineage>
        <taxon>Eukaryota</taxon>
        <taxon>Sar</taxon>
        <taxon>Alveolata</taxon>
        <taxon>Apicomplexa</taxon>
        <taxon>Conoidasida</taxon>
        <taxon>Coccidia</taxon>
        <taxon>Eucoccidiorida</taxon>
        <taxon>Eimeriorina</taxon>
        <taxon>Sarcocystidae</taxon>
        <taxon>Besnoitia</taxon>
    </lineage>
</organism>
<feature type="region of interest" description="Disordered" evidence="11">
    <location>
        <begin position="1"/>
        <end position="130"/>
    </location>
</feature>
<evidence type="ECO:0000256" key="6">
    <source>
        <dbReference type="ARBA" id="ARBA00022786"/>
    </source>
</evidence>
<keyword evidence="14" id="KW-1185">Reference proteome</keyword>
<dbReference type="OrthoDB" id="340511at2759"/>
<feature type="region of interest" description="Disordered" evidence="11">
    <location>
        <begin position="1730"/>
        <end position="1761"/>
    </location>
</feature>
<feature type="region of interest" description="Disordered" evidence="11">
    <location>
        <begin position="878"/>
        <end position="898"/>
    </location>
</feature>
<accession>A0A2A9MG32</accession>
<dbReference type="Pfam" id="PF22960">
    <property type="entry name" value="WHD_UBR1"/>
    <property type="match status" value="1"/>
</dbReference>
<feature type="compositionally biased region" description="Basic and acidic residues" evidence="11">
    <location>
        <begin position="788"/>
        <end position="843"/>
    </location>
</feature>
<feature type="compositionally biased region" description="Basic residues" evidence="11">
    <location>
        <begin position="2004"/>
        <end position="2014"/>
    </location>
</feature>
<evidence type="ECO:0000256" key="1">
    <source>
        <dbReference type="ARBA" id="ARBA00000900"/>
    </source>
</evidence>
<feature type="compositionally biased region" description="Low complexity" evidence="11">
    <location>
        <begin position="2579"/>
        <end position="2614"/>
    </location>
</feature>
<evidence type="ECO:0000256" key="9">
    <source>
        <dbReference type="PROSITE-ProRule" id="PRU00508"/>
    </source>
</evidence>
<feature type="compositionally biased region" description="Low complexity" evidence="11">
    <location>
        <begin position="4210"/>
        <end position="4228"/>
    </location>
</feature>
<feature type="compositionally biased region" description="Basic and acidic residues" evidence="11">
    <location>
        <begin position="4652"/>
        <end position="4676"/>
    </location>
</feature>
<dbReference type="PROSITE" id="PS51157">
    <property type="entry name" value="ZF_UBR"/>
    <property type="match status" value="1"/>
</dbReference>
<feature type="domain" description="UBR-type" evidence="12">
    <location>
        <begin position="484"/>
        <end position="555"/>
    </location>
</feature>
<evidence type="ECO:0000256" key="11">
    <source>
        <dbReference type="SAM" id="MobiDB-lite"/>
    </source>
</evidence>
<feature type="region of interest" description="Disordered" evidence="11">
    <location>
        <begin position="2807"/>
        <end position="2830"/>
    </location>
</feature>
<keyword evidence="6 10" id="KW-0833">Ubl conjugation pathway</keyword>
<evidence type="ECO:0000256" key="4">
    <source>
        <dbReference type="ARBA" id="ARBA00022723"/>
    </source>
</evidence>
<protein>
    <recommendedName>
        <fullName evidence="10">E3 ubiquitin-protein ligase</fullName>
        <ecNumber evidence="10">2.3.2.27</ecNumber>
    </recommendedName>
</protein>
<dbReference type="GO" id="GO:0008270">
    <property type="term" value="F:zinc ion binding"/>
    <property type="evidence" value="ECO:0007669"/>
    <property type="project" value="UniProtKB-UniRule"/>
</dbReference>
<feature type="region of interest" description="Disordered" evidence="11">
    <location>
        <begin position="2635"/>
        <end position="2729"/>
    </location>
</feature>
<feature type="region of interest" description="Disordered" evidence="11">
    <location>
        <begin position="147"/>
        <end position="206"/>
    </location>
</feature>
<feature type="compositionally biased region" description="Basic and acidic residues" evidence="11">
    <location>
        <begin position="4495"/>
        <end position="4504"/>
    </location>
</feature>
<keyword evidence="4 10" id="KW-0479">Metal-binding</keyword>
<feature type="compositionally biased region" description="Low complexity" evidence="11">
    <location>
        <begin position="4173"/>
        <end position="4189"/>
    </location>
</feature>
<dbReference type="InterPro" id="IPR044046">
    <property type="entry name" value="E3_ligase_UBR-like_C"/>
</dbReference>
<feature type="zinc finger region" description="UBR-type" evidence="9">
    <location>
        <begin position="484"/>
        <end position="555"/>
    </location>
</feature>
<feature type="region of interest" description="Disordered" evidence="11">
    <location>
        <begin position="2579"/>
        <end position="2615"/>
    </location>
</feature>
<dbReference type="GO" id="GO:0016567">
    <property type="term" value="P:protein ubiquitination"/>
    <property type="evidence" value="ECO:0007669"/>
    <property type="project" value="UniProtKB-UniRule"/>
</dbReference>
<dbReference type="Pfam" id="PF02207">
    <property type="entry name" value="zf-UBR"/>
    <property type="match status" value="1"/>
</dbReference>
<dbReference type="PANTHER" id="PTHR21497:SF24">
    <property type="entry name" value="E3 UBIQUITIN-PROTEIN LIGASE UBR1"/>
    <property type="match status" value="1"/>
</dbReference>
<sequence>MDSPSAPHDREAPAPPRRSDPRGAQGSESPTAVRASSISRPHAPPGTPAASRLEEATISSHGAGAAATAASDVAETGLRRSVEAPEGEASTPASAAAASRSSTASPPCPRTADGELLGMPGAPGAPGDRDTELWLFYPAAAAPERDLDSASSSAFVAASSQAPHDTTSSASSASSSSLSSPDPQSSDDAGGAPRLPAGVAPSSQPLAARLPSPSLFAALAPSCVSASRAPAPPASPSSTEGPPPGLSSTGAVFLPSYPPLPTFSDDMRVFASKAQLVHLLRVCQGHLELLDAAFLEERRRRRREASAPCSAAPAMLWCPQISRASLPTLVDALEASSGSLVQMGHRLDSLLARASHATLLLATAVIVEQLQDPELLLSLFCAVFASLGDTEAYQRLLPCIAPFSELLPSSSAPFASSSSSASPSSGADSSLGGASASAAPSVYACPLPVSTVPFASLDSAPSSFLTAAAAAFLSRLPALPHARSRCGQVWDGEHVAYRCLTCGGSQSSCICVFCFQEGSHLGHSYFIYRSSCGGCCDCGDASAWAPSGFCRHHPGSRRDVDPSVALPASSKFALVLLLRVLVRRLAMHALEKNWTATRELCETLLQLSEQHEGIRRCVGRAMLEAVRGTPEDSLGFADSAKPGEGRLWLPPNYARYDSWQSLLLNKALVPTAFASSPSSPGGSASPSMFSEEEELATRAAEGAARAAEAAEMAERSAAGGTWGLLGSEEGERRMLAATARELAEIEERKKAGGVNVKAFDDALKFAIWGDASHRQRVLRSGDETEGADGVKEERKREAEQPAREKEEAKTQRPKEPDRSDKRQRDGDQKRDADVGEGARERGAESAAGTLLAPRQFGVGACVASVLLKVACDISGRLADDEDEGRRREETRERDEAKTEKAVHASLTTLWLALMFDEWFKEQFAFVFIQQYRDLVLKSDSALERVTVQVLSIRSLLTRLLYSGVLLPRLFSACRLVLAQAVPLLLPTHHADRGLFSRTRKRCSWRGYPSPPYIDVRNSLLHRRGYTNSLNDVRYLVAEKDLLIQYLSEHPAHVAAMWDDGFLPLYCLSQNVNLHRRRTKLHVEYEDSHRWSHSLCLAIELGQNALALHDILEACPWPVAVLIFQKARQRLHAWIGATRRREGLEEGVRWVFASQGGVAKLLQREREKHQRARAAADQEGRAAPGEADADEEAETQRRDTRPPYPEARSLDHVVSRHPTSFHVPLNRLFAQLLKALMSHKDCPVGTLEELLDLLGVSLEDRMEVLEHHLRTLVFYHQVTTCSMWIRNGLTVMSEAQCYRRTFYQSVLIDLDLTAARIGCCSIPPPLLLLHLLARCEVPYDLSLSSAGSSLLLPLSLPSSSPRASASLSSAGASASPASAEGSAAAPEDSARPQQVASPASSSLAEGAASDPPGLQVGVVCASTEPWMEDIALVAPVAARGPAPYLPPSRRRRHAEELGEGRSLARRREAMIDEVLFGGRTAEHLLPQTHAFMVLLLQFLNPTNSLFCSEEEVMTYLLRHHLMRGPQTHSNLQDVVTRPHKQQPQFTDLVDRVLKRISTYRAAEGMTPGQFHIHPSSWAFYDPYFPYFSWADHQHIEEAFLEQIKAHPEVLNNWLPRPSLPPADAAAPSTSKSASTSSPSSVPVAYRSSFFAFCLSPVVRSAAWLLTLQVLLSQASDHRFIHLLLSLLLRLMSLEILWKEQEPPEARARLRAELRRGDLLRGVLARRRSRKRPLAAEEGAEASDAGAEGVSCSDEEREKAEEDGVVIELREDVDLLGLARWMGVNLGDSLLRMFQLRHVFQDVTGQEEARWFSARFASASGSKRREDRGASARPSRRERGASASSSSSSPSSAAHTSAYWAAEALKTEGEDEGGERARQRENGCEHDAEADEGAAAASSAEETSAGAHSDDEEEDEARDEEKIAGRGDLAKTKHGEKRTESFTTATEGGFPQSESASADFGWLCEENPRDDEGDFWAESASMRPVLEAAGEAPEARSALRGERMRTRGRQVGSRRRTREDAEAERSALRLRAAMLWETGRGVFFPDDEEEEELSSSDSEGDRDELVACREGAASQESDQEDDDMAAYIDWGYGPRGGEAPGARRQESGEEDVEMTAHRGEDADDGRLRRGAAQDAVSSSSSRGPPAPPRPATPEALGTAESPGDASRTLPVSLLEAEGALAAAASQPSSSSPSLLAPHPRAEADEAEDAREGALGAGKDSPTARAASPEGGDEERRSMRGWRRRRRRVGTAWATTAKGVEGLLDLLGQDAFVVDAASSLGASEGDPSPRREKEENGEARLIVAETGEILYDRDDAGAPWSVFSDPLLLALHRLKKEELERHSGGVAAASPAALSLQAASSLSASDSSPSEAPGAAASALEARSASPAFSPFPSGFHVEAVADPQGASAASALFASARENDFCLRAGAAGEVARRLLDKMQRRPDFTRSSAARGRAATHAAKTEKRGGEEPVSAAPEVDSSNLDGETSQKAREFAAHVLPSASASLSSSSSSSSSAASSPSALASSHAASSPALSSSSWLEQTTAAARTAAIEAGDLAPVPLSEGSSLSALRSFADLFRRPSAAAQPADVASPASSTDASLTTASGSGPAASSSAAAERIGDGLGSFAATLRQHFADILQGGASDDRGEDPREEASSPSSSSSVASAAGPRAAASRRAANRSGQRHRAEGELALSASASSRAGADSQERTRGEAAAGEAEGEEDDDEEFEEEGVLRLEAPEDFPGSGSWQVTLLRAVVGGAQSAERNLANLQVVARRLLRGADDEDEDGQAAVLRTRSGSVSIVLGRRAPAAGAGGGSASAKSRRREGQARENAKKKEICDALLRLIRGRKRAPPEFPFLIRFSMLQILFAMRHCPRYEAHWQQLDWVLQSAARLDSRVARRLRRWKRAMATAVATDAPIPTTVLRARPGAVPSLGLPKRKICAESDERRGEAKKASSSFACRGDDGAESALEDVEEGDDVCMEGDDRRGDRQGPSGPRAGAGDGGDGEEAIPAAGGSGGLQDEAAEDAKRGEEWKEAVRRRQEQVLAAYRQQQEAFQSGNQRDFDEAKFLADSDVPRCVSCRLEEETLLSFLSSSGSPLSEDYERIFGAAARCSSPFNSPGTDPLGLLCHVQLTAVGNAPRPSIPPCLLQPPWAVAAYGASAGGGAAGDTGRAAAARAAGAAGSRDGAPAAGGAPRSRSGSGSAAGAGAAGGAVASGLGPLSGSGVDGALGALARASGREPGGAEEALEGGESRLAALGLSGDQLEHVDDGMFDAEAAAEILDGVASPASFSYDLVPNLLSPLGAFQGFQIRSCGHRIHLSCYRLYQKSQRHHLYLSQLLLPCPYCHQPCNLLLIDAPPPAVARLQLHGLLTAQVRKATLALTDGTAASATGGACEAGARDQEVSRRETKAAASPALSAAPTPPDRTYGGLATPSARAIAGGPAPFGRGDGSAKAGARGESPDAALSPSAADDDGASTPAAVSWTVTLGRFVRRCEKLREQRRVLAPLLCPPSSMRHDRPPLPSSSPLLLQAPMLQTPAGSDLLHLCRASLRISPIHLPAPVLWSPSPTTLWRSSGSIGPSGATFDAAILFSDLAAFPPRTAEASSFGLAGRSLFSRAPLSRGRTARTPVAVSPPKCLQLAVPAWGHPEGLGIQGPTGVRDGAGLDGESQRPRDRRTGGHGERSPEVPAEGEDKKGAKQDVASGSEEEGHMEECSEDVDVPSESSRGDTVGERPYGTDAAGDERAPTPPAEASGACTTPGLSPSPSSAAAACSSGSSSSCLEPSSLESEGAGGRAGGDGRLDDGGCLFWTPQDVSRLYGHAAASAQQEGGGALPRNDFVVHPLAVVSKLISDSVEHTEMVLRSRPQGEQGLSSWRSEVLHGSYAVYLHMAEELQHVAVGDAGVTAFDVYLHDLELMALFHCPLFPSLLGQPIVAAPPTGSPPSSRSLRSPVSGGRPSSVSSATQGGFSSSASTVSPLSPAPAAGGVLPSDACAYVDLVLSLSLMQPATRFHLLTRLFLAFHAQALAAKAEESAGGVGRHLRAAIEAAERGARAAERFLLGPAAASPGASAAPRRSPSSSEASGESARSQRVSDAPVAAQAGLLDTDAEEAEREEERDLDAEEEGRSRARGAGARRRSSGADAEPSERRGTEGEGWRSLATVLQEIEEEIAAALGAEGEQASQAASQGSAGARPAAEEEETMNPGGDQEAQTAAPASGMSASSQSAAVHAAGIDRAKGARGAPAASASTKATRRQRAHLETLELYVQLFFLSEVVAILWQWWDRLPFLSAEWSLPSQGEKGDEAEAPAWREIWRVLRRRAKQQRDARLLPKVLELSAASPSSLASRGRRGLSTPLERVQAEPTPPMRAADGHAGGLPQLALATVGASHASPGAAERADAETASGDSGRPQCESRREEEEEKAEKTTSKRRSTSRKTEEDEGADGTDESGRRRRKRNCEDDAGTGGGGTHGAGRNDAHRQDAFLEAARGEAGDAAASMHTEEEGERRGRLGGASPGLSTPGHPAESGRKERTEGQGAPRRAEPSDGGSAKQKACTREREEERERRQTRGDGLFARRAHAASQRLITLWNEEVEAEPLEWESDMAVLEETRRADGVSAGVWLEDLRLLGRRLPYSLRKEQLGVAAWRVRFGVDRDCKRRHSDGRGPAEDRGEGAADDDSTRRSGHAFADEESAEEDNLALTKEYLLSVYAARAERAAELKGASQASWLHPTAALSRASLGGLKPSLVDRVSPPFGLLEAPGAFAVADEQAEGPEDAHKLKGENAGETGFEPATGGMSEDDRKQVITRVVEAGLVPWLRKLHLLAKVVYPEHALPFEEIKTTYEMLGPASASDAPVLHTAPLPAWLPSSSAPAPLFEPRASPAASASLSDLLPAGMELYDPAEECSILLEALPLPRSVRGFLFGDDEEEPWGADAAAAERMRMEKEEELASDREQVAAALGPSRGGAGWPHGVSEARALRLLLQESQLLCCLSAMPPCATSLTTLVPIVVSSRAGHELLLRLFQDSLRLALTEKSGQALPPPSSLLWAAPLSSARPLSLSSSSSPTLSPTVSPFFFPAAGCAPGAFLLESLVSPVAEARGGDADALRQAAAALDTYTVYFHPLTRRLLPEDLASFIAATRMKCTLLFSTARKGGRRRDGSATDGEDQRFTAVYVAQFLPHHTFLPKLYQQFYNHFLQLGAYTPEVGLHATPSCAVCVSCGAFLCALDCCDAKVSVRGASRLPNRVMNLRRHAITCGMGLGLYLHLSASAVYTAAVDTAVDRDAKWGCLHLDAYGEEDPLLKRGKPLHLSLNRLARLTDDWRQHQIRLLRRLQWSRMDSSSTNHAAQGM</sequence>
<dbReference type="KEGG" id="bbes:BESB_065900"/>
<reference evidence="13 14" key="1">
    <citation type="submission" date="2017-09" db="EMBL/GenBank/DDBJ databases">
        <title>Genome sequencing of Besnoitia besnoiti strain Bb-Ger1.</title>
        <authorList>
            <person name="Schares G."/>
            <person name="Venepally P."/>
            <person name="Lorenzi H.A."/>
        </authorList>
    </citation>
    <scope>NUCLEOTIDE SEQUENCE [LARGE SCALE GENOMIC DNA]</scope>
    <source>
        <strain evidence="13 14">Bb-Ger1</strain>
    </source>
</reference>
<feature type="compositionally biased region" description="Pro residues" evidence="11">
    <location>
        <begin position="230"/>
        <end position="245"/>
    </location>
</feature>
<feature type="compositionally biased region" description="Acidic residues" evidence="11">
    <location>
        <begin position="2716"/>
        <end position="2729"/>
    </location>
</feature>
<evidence type="ECO:0000256" key="7">
    <source>
        <dbReference type="ARBA" id="ARBA00022833"/>
    </source>
</evidence>
<feature type="compositionally biased region" description="Basic and acidic residues" evidence="11">
    <location>
        <begin position="3024"/>
        <end position="3034"/>
    </location>
</feature>
<feature type="compositionally biased region" description="Low complexity" evidence="11">
    <location>
        <begin position="3409"/>
        <end position="3418"/>
    </location>
</feature>
<comment type="similarity">
    <text evidence="8 10">Belongs to the E3 ubiquitin-protein ligase UBR1-like family.</text>
</comment>
<evidence type="ECO:0000313" key="14">
    <source>
        <dbReference type="Proteomes" id="UP000224006"/>
    </source>
</evidence>
<feature type="compositionally biased region" description="Low complexity" evidence="11">
    <location>
        <begin position="1364"/>
        <end position="1385"/>
    </location>
</feature>
<evidence type="ECO:0000256" key="2">
    <source>
        <dbReference type="ARBA" id="ARBA00004906"/>
    </source>
</evidence>
<evidence type="ECO:0000259" key="12">
    <source>
        <dbReference type="PROSITE" id="PS51157"/>
    </source>
</evidence>
<dbReference type="EC" id="2.3.2.27" evidence="10"/>
<feature type="region of interest" description="Disordered" evidence="11">
    <location>
        <begin position="4382"/>
        <end position="4570"/>
    </location>
</feature>
<dbReference type="InterPro" id="IPR055194">
    <property type="entry name" value="UBR1-like_WH"/>
</dbReference>
<feature type="compositionally biased region" description="Low complexity" evidence="11">
    <location>
        <begin position="2444"/>
        <end position="2457"/>
    </location>
</feature>
<feature type="region of interest" description="Disordered" evidence="11">
    <location>
        <begin position="3933"/>
        <end position="3971"/>
    </location>
</feature>
<feature type="compositionally biased region" description="Basic and acidic residues" evidence="11">
    <location>
        <begin position="1163"/>
        <end position="1179"/>
    </location>
</feature>
<feature type="region of interest" description="Disordered" evidence="11">
    <location>
        <begin position="4061"/>
        <end position="4153"/>
    </location>
</feature>
<gene>
    <name evidence="13" type="ORF">BESB_065900</name>
</gene>
<feature type="compositionally biased region" description="Low complexity" evidence="11">
    <location>
        <begin position="1891"/>
        <end position="1905"/>
    </location>
</feature>
<feature type="region of interest" description="Disordered" evidence="11">
    <location>
        <begin position="1820"/>
        <end position="1972"/>
    </location>
</feature>
<feature type="compositionally biased region" description="Basic and acidic residues" evidence="11">
    <location>
        <begin position="2943"/>
        <end position="2952"/>
    </location>
</feature>
<feature type="compositionally biased region" description="Low complexity" evidence="11">
    <location>
        <begin position="2653"/>
        <end position="2679"/>
    </location>
</feature>
<dbReference type="EMBL" id="NWUJ01000006">
    <property type="protein sequence ID" value="PFH34557.1"/>
    <property type="molecule type" value="Genomic_DNA"/>
</dbReference>
<feature type="region of interest" description="Disordered" evidence="11">
    <location>
        <begin position="2038"/>
        <end position="2248"/>
    </location>
</feature>
<feature type="compositionally biased region" description="Basic and acidic residues" evidence="11">
    <location>
        <begin position="1991"/>
        <end position="2003"/>
    </location>
</feature>
<feature type="region of interest" description="Disordered" evidence="11">
    <location>
        <begin position="777"/>
        <end position="846"/>
    </location>
</feature>
<feature type="region of interest" description="Disordered" evidence="11">
    <location>
        <begin position="2943"/>
        <end position="3034"/>
    </location>
</feature>
<feature type="compositionally biased region" description="Basic and acidic residues" evidence="11">
    <location>
        <begin position="2641"/>
        <end position="2652"/>
    </location>
</feature>
<evidence type="ECO:0000256" key="10">
    <source>
        <dbReference type="RuleBase" id="RU366018"/>
    </source>
</evidence>
<name>A0A2A9MG32_BESBE</name>
<feature type="compositionally biased region" description="Polar residues" evidence="11">
    <location>
        <begin position="1390"/>
        <end position="1402"/>
    </location>
</feature>
<feature type="compositionally biased region" description="Basic and acidic residues" evidence="11">
    <location>
        <begin position="3666"/>
        <end position="3696"/>
    </location>
</feature>
<feature type="region of interest" description="Disordered" evidence="11">
    <location>
        <begin position="3647"/>
        <end position="3795"/>
    </location>
</feature>
<feature type="compositionally biased region" description="Low complexity" evidence="11">
    <location>
        <begin position="56"/>
        <end position="76"/>
    </location>
</feature>
<feature type="compositionally biased region" description="Acidic residues" evidence="11">
    <location>
        <begin position="4103"/>
        <end position="4120"/>
    </location>
</feature>
<feature type="region of interest" description="Disordered" evidence="11">
    <location>
        <begin position="4173"/>
        <end position="4250"/>
    </location>
</feature>
<evidence type="ECO:0000256" key="5">
    <source>
        <dbReference type="ARBA" id="ARBA00022771"/>
    </source>
</evidence>
<dbReference type="GO" id="GO:0005737">
    <property type="term" value="C:cytoplasm"/>
    <property type="evidence" value="ECO:0007669"/>
    <property type="project" value="TreeGrafter"/>
</dbReference>
<feature type="compositionally biased region" description="Low complexity" evidence="11">
    <location>
        <begin position="2688"/>
        <end position="2701"/>
    </location>
</feature>
<dbReference type="Pfam" id="PF18995">
    <property type="entry name" value="PRT6_C"/>
    <property type="match status" value="1"/>
</dbReference>
<dbReference type="GO" id="GO:0000151">
    <property type="term" value="C:ubiquitin ligase complex"/>
    <property type="evidence" value="ECO:0007669"/>
    <property type="project" value="TreeGrafter"/>
</dbReference>
<dbReference type="Gene3D" id="2.10.110.30">
    <property type="match status" value="1"/>
</dbReference>
<feature type="compositionally biased region" description="Acidic residues" evidence="11">
    <location>
        <begin position="2043"/>
        <end position="2060"/>
    </location>
</feature>
<feature type="compositionally biased region" description="Polar residues" evidence="11">
    <location>
        <begin position="1939"/>
        <end position="1954"/>
    </location>
</feature>
<feature type="compositionally biased region" description="Basic and acidic residues" evidence="11">
    <location>
        <begin position="4521"/>
        <end position="4539"/>
    </location>
</feature>
<feature type="compositionally biased region" description="Basic and acidic residues" evidence="11">
    <location>
        <begin position="4142"/>
        <end position="4152"/>
    </location>
</feature>
<feature type="region of interest" description="Disordered" evidence="11">
    <location>
        <begin position="1620"/>
        <end position="1639"/>
    </location>
</feature>
<comment type="function">
    <text evidence="10">Ubiquitin ligase protein which is a component of the N-end rule pathway. Recognizes and binds to proteins bearing specific N-terminal residues that are destabilizing according to the N-end rule, leading to their ubiquitination and subsequent degradation.</text>
</comment>
<keyword evidence="7 10" id="KW-0862">Zinc</keyword>
<feature type="compositionally biased region" description="Basic and acidic residues" evidence="11">
    <location>
        <begin position="7"/>
        <end position="21"/>
    </location>
</feature>
<dbReference type="InterPro" id="IPR039164">
    <property type="entry name" value="UBR1-like"/>
</dbReference>
<feature type="compositionally biased region" description="Low complexity" evidence="11">
    <location>
        <begin position="3460"/>
        <end position="3475"/>
    </location>
</feature>
<dbReference type="UniPathway" id="UPA00143"/>
<feature type="region of interest" description="Disordered" evidence="11">
    <location>
        <begin position="1984"/>
        <end position="2022"/>
    </location>
</feature>
<feature type="region of interest" description="Disordered" evidence="11">
    <location>
        <begin position="2275"/>
        <end position="2295"/>
    </location>
</feature>
<dbReference type="PANTHER" id="PTHR21497">
    <property type="entry name" value="UBIQUITIN LIGASE E3 ALPHA-RELATED"/>
    <property type="match status" value="1"/>
</dbReference>
<feature type="compositionally biased region" description="Low complexity" evidence="11">
    <location>
        <begin position="3180"/>
        <end position="3200"/>
    </location>
</feature>
<feature type="compositionally biased region" description="Basic and acidic residues" evidence="11">
    <location>
        <begin position="2284"/>
        <end position="2295"/>
    </location>
</feature>
<dbReference type="Proteomes" id="UP000224006">
    <property type="component" value="Chromosome VI"/>
</dbReference>
<keyword evidence="3 10" id="KW-0808">Transferase</keyword>
<dbReference type="GO" id="GO:0071596">
    <property type="term" value="P:ubiquitin-dependent protein catabolic process via the N-end rule pathway"/>
    <property type="evidence" value="ECO:0007669"/>
    <property type="project" value="UniProtKB-UniRule"/>
</dbReference>
<feature type="compositionally biased region" description="Basic and acidic residues" evidence="11">
    <location>
        <begin position="3396"/>
        <end position="3408"/>
    </location>
</feature>
<feature type="compositionally biased region" description="Low complexity" evidence="11">
    <location>
        <begin position="3757"/>
        <end position="3787"/>
    </location>
</feature>
<feature type="region of interest" description="Disordered" evidence="11">
    <location>
        <begin position="227"/>
        <end position="250"/>
    </location>
</feature>
<feature type="region of interest" description="Disordered" evidence="11">
    <location>
        <begin position="3180"/>
        <end position="3204"/>
    </location>
</feature>
<comment type="pathway">
    <text evidence="2 10">Protein modification; protein ubiquitination.</text>
</comment>
<feature type="region of interest" description="Disordered" evidence="11">
    <location>
        <begin position="2356"/>
        <end position="2381"/>
    </location>
</feature>
<feature type="compositionally biased region" description="Basic and acidic residues" evidence="11">
    <location>
        <begin position="1872"/>
        <end position="1885"/>
    </location>
</feature>
<feature type="compositionally biased region" description="Basic residues" evidence="11">
    <location>
        <begin position="2236"/>
        <end position="2246"/>
    </location>
</feature>
<feature type="compositionally biased region" description="Basic and acidic residues" evidence="11">
    <location>
        <begin position="1752"/>
        <end position="1761"/>
    </location>
</feature>
<dbReference type="STRING" id="94643.A0A2A9MG32"/>
<dbReference type="InterPro" id="IPR003126">
    <property type="entry name" value="Znf_UBR"/>
</dbReference>
<feature type="compositionally biased region" description="Low complexity" evidence="11">
    <location>
        <begin position="2170"/>
        <end position="2195"/>
    </location>
</feature>
<dbReference type="GeneID" id="40311516"/>
<feature type="region of interest" description="Disordered" evidence="11">
    <location>
        <begin position="675"/>
        <end position="712"/>
    </location>
</feature>
<feature type="region of interest" description="Disordered" evidence="11">
    <location>
        <begin position="3388"/>
        <end position="3475"/>
    </location>
</feature>
<feature type="compositionally biased region" description="Low complexity" evidence="11">
    <location>
        <begin position="4061"/>
        <end position="4086"/>
    </location>
</feature>
<feature type="compositionally biased region" description="Basic and acidic residues" evidence="11">
    <location>
        <begin position="1821"/>
        <end position="1838"/>
    </location>
</feature>
<feature type="region of interest" description="Disordered" evidence="11">
    <location>
        <begin position="1364"/>
        <end position="1409"/>
    </location>
</feature>
<evidence type="ECO:0000256" key="3">
    <source>
        <dbReference type="ARBA" id="ARBA00022679"/>
    </source>
</evidence>
<feature type="compositionally biased region" description="Basic and acidic residues" evidence="11">
    <location>
        <begin position="4408"/>
        <end position="4423"/>
    </location>
</feature>
<feature type="compositionally biased region" description="Low complexity" evidence="11">
    <location>
        <begin position="675"/>
        <end position="687"/>
    </location>
</feature>
<dbReference type="GO" id="GO:0061630">
    <property type="term" value="F:ubiquitin protein ligase activity"/>
    <property type="evidence" value="ECO:0007669"/>
    <property type="project" value="UniProtKB-UniRule"/>
</dbReference>
<feature type="compositionally biased region" description="Low complexity" evidence="11">
    <location>
        <begin position="697"/>
        <end position="712"/>
    </location>
</feature>
<feature type="compositionally biased region" description="Basic and acidic residues" evidence="11">
    <location>
        <begin position="2112"/>
        <end position="2125"/>
    </location>
</feature>
<feature type="compositionally biased region" description="Low complexity" evidence="11">
    <location>
        <begin position="4236"/>
        <end position="4247"/>
    </location>
</feature>
<feature type="compositionally biased region" description="Low complexity" evidence="11">
    <location>
        <begin position="149"/>
        <end position="189"/>
    </location>
</feature>
<comment type="catalytic activity">
    <reaction evidence="1 10">
        <text>S-ubiquitinyl-[E2 ubiquitin-conjugating enzyme]-L-cysteine + [acceptor protein]-L-lysine = [E2 ubiquitin-conjugating enzyme]-L-cysteine + N(6)-ubiquitinyl-[acceptor protein]-L-lysine.</text>
        <dbReference type="EC" id="2.3.2.27"/>
    </reaction>
</comment>
<feature type="compositionally biased region" description="Basic and acidic residues" evidence="11">
    <location>
        <begin position="883"/>
        <end position="898"/>
    </location>
</feature>
<dbReference type="RefSeq" id="XP_029218566.1">
    <property type="nucleotide sequence ID" value="XM_029364983.1"/>
</dbReference>